<dbReference type="SUPFAM" id="SSF82026">
    <property type="entry name" value="Calcium-mediated lectin"/>
    <property type="match status" value="1"/>
</dbReference>
<accession>A0A5B0VM24</accession>
<keyword evidence="4" id="KW-1185">Reference proteome</keyword>
<sequence length="344" mass="38538">MNSQVYLFLNADNTRYSEILKKPDINYPQPISNDWPNLPVEFQRHIDDVINLEGYLYFFKGSKYLKFDIEKAKVTDGPKFIADGWPGLKGTEFENGIDAATELTTNTVCFFKGGDCIDYTVNSHTIKQQSISTRWGTTEKYKEFSANLDAVVWRINSRIDFLKGNSYIRFNLESNTIDYGPVPITNYTGEAFNKIQAAVSVDTDLLGSKPDNSNNGSCGGTCGNSDTGKYCLQLPPSIRFSLTAYSNTDIHQQTIKVYIDDRLVDTLASKGIDNLIGTKIYKSGTGKVCFEITGNRKPSKLRYFDNTLDGKPGTAIIGVENGINDNYNDTVLMLNWPLVKIKDF</sequence>
<evidence type="ECO:0000259" key="1">
    <source>
        <dbReference type="Pfam" id="PF07472"/>
    </source>
</evidence>
<dbReference type="Gene3D" id="2.60.120.400">
    <property type="entry name" value="Calcium-mediated lectin"/>
    <property type="match status" value="1"/>
</dbReference>
<evidence type="ECO:0000313" key="5">
    <source>
        <dbReference type="Proteomes" id="UP000322184"/>
    </source>
</evidence>
<evidence type="ECO:0000313" key="3">
    <source>
        <dbReference type="EMBL" id="KOY61915.1"/>
    </source>
</evidence>
<dbReference type="STRING" id="880156.AM629_11230"/>
<dbReference type="Proteomes" id="UP000322184">
    <property type="component" value="Unassembled WGS sequence"/>
</dbReference>
<dbReference type="InterPro" id="IPR036375">
    <property type="entry name" value="Hemopexin-like_dom_sf"/>
</dbReference>
<name>A0A5B0VM24_9GAMM</name>
<dbReference type="RefSeq" id="WP_054478976.1">
    <property type="nucleotide sequence ID" value="NZ_CAWMRL010000028.1"/>
</dbReference>
<dbReference type="InterPro" id="IPR010907">
    <property type="entry name" value="Ca-mediated_lectin"/>
</dbReference>
<dbReference type="EMBL" id="VTUW01000068">
    <property type="protein sequence ID" value="KAA1175378.1"/>
    <property type="molecule type" value="Genomic_DNA"/>
</dbReference>
<feature type="domain" description="Calcium-mediated lectin" evidence="1">
    <location>
        <begin position="233"/>
        <end position="338"/>
    </location>
</feature>
<dbReference type="SUPFAM" id="SSF50923">
    <property type="entry name" value="Hemopexin-like domain"/>
    <property type="match status" value="1"/>
</dbReference>
<reference evidence="3 4" key="1">
    <citation type="submission" date="2015-09" db="EMBL/GenBank/DDBJ databases">
        <title>Draft genome sequence and assembly of Photorhabdus sp. VMG, a bacterial symbiont associated with Heterorhabditis zealandica.</title>
        <authorList>
            <person name="Naidoo S."/>
            <person name="Featherston J."/>
            <person name="Mothupi B."/>
            <person name="Gray V.M."/>
        </authorList>
    </citation>
    <scope>NUCLEOTIDE SEQUENCE [LARGE SCALE GENOMIC DNA]</scope>
    <source>
        <strain evidence="3 4">VMG</strain>
    </source>
</reference>
<dbReference type="EMBL" id="LJCS01000028">
    <property type="protein sequence ID" value="KOY61915.1"/>
    <property type="molecule type" value="Genomic_DNA"/>
</dbReference>
<dbReference type="OrthoDB" id="1956004at2"/>
<dbReference type="AlphaFoldDB" id="A0A5B0VM24"/>
<protein>
    <submittedName>
        <fullName evidence="2">Photopexin B</fullName>
    </submittedName>
</protein>
<dbReference type="InterPro" id="IPR036684">
    <property type="entry name" value="Ca_lectin_sf"/>
</dbReference>
<reference evidence="2 5" key="2">
    <citation type="submission" date="2019-09" db="EMBL/GenBank/DDBJ databases">
        <title>Whole genome sequence of Photorhabdus heterorhabditis strain ETL (Enterobacteriales: Enterobacteriaceae) a bacterial symbiont of Heterorhabditis zealandica strain ETL (Rhabditida: Heterorhabditidae).</title>
        <authorList>
            <person name="Lulamba T.E."/>
            <person name="Serepa-Dlamini M.H."/>
        </authorList>
    </citation>
    <scope>NUCLEOTIDE SEQUENCE [LARGE SCALE GENOMIC DNA]</scope>
    <source>
        <strain evidence="2 5">ETL</strain>
    </source>
</reference>
<dbReference type="Pfam" id="PF07472">
    <property type="entry name" value="PA-IIL"/>
    <property type="match status" value="1"/>
</dbReference>
<proteinExistence type="predicted"/>
<dbReference type="Pfam" id="PF00045">
    <property type="entry name" value="Hemopexin"/>
    <property type="match status" value="1"/>
</dbReference>
<evidence type="ECO:0000313" key="4">
    <source>
        <dbReference type="Proteomes" id="UP000037727"/>
    </source>
</evidence>
<dbReference type="PROSITE" id="PS51642">
    <property type="entry name" value="HEMOPEXIN_2"/>
    <property type="match status" value="1"/>
</dbReference>
<evidence type="ECO:0000313" key="2">
    <source>
        <dbReference type="EMBL" id="KAA1175378.1"/>
    </source>
</evidence>
<comment type="caution">
    <text evidence="2">The sequence shown here is derived from an EMBL/GenBank/DDBJ whole genome shotgun (WGS) entry which is preliminary data.</text>
</comment>
<dbReference type="Proteomes" id="UP000037727">
    <property type="component" value="Unassembled WGS sequence"/>
</dbReference>
<dbReference type="InterPro" id="IPR018487">
    <property type="entry name" value="Hemopexin-like_repeat"/>
</dbReference>
<dbReference type="Gene3D" id="2.110.10.10">
    <property type="entry name" value="Hemopexin-like domain"/>
    <property type="match status" value="2"/>
</dbReference>
<dbReference type="SMART" id="SM00120">
    <property type="entry name" value="HX"/>
    <property type="match status" value="3"/>
</dbReference>
<organism evidence="2 5">
    <name type="scientific">Photorhabdus heterorhabditis</name>
    <dbReference type="NCBI Taxonomy" id="880156"/>
    <lineage>
        <taxon>Bacteria</taxon>
        <taxon>Pseudomonadati</taxon>
        <taxon>Pseudomonadota</taxon>
        <taxon>Gammaproteobacteria</taxon>
        <taxon>Enterobacterales</taxon>
        <taxon>Morganellaceae</taxon>
        <taxon>Photorhabdus</taxon>
    </lineage>
</organism>
<gene>
    <name evidence="3" type="ORF">AM629_11230</name>
    <name evidence="2" type="ORF">F0L16_20485</name>
</gene>